<sequence length="102" mass="12548">MAQEEKPLVLRLMDRGTGNEPPRLQHRKTTGAVMIRPRRKLRMLRAYDIKFIRGPQDRSPWREEGRYEAHRQRDLIQRKEWKERTRFRCSPHGWRDSLQGRW</sequence>
<dbReference type="RefSeq" id="WP_091838367.1">
    <property type="nucleotide sequence ID" value="NZ_FPAA01000011.1"/>
</dbReference>
<organism evidence="2 3">
    <name type="scientific">Marininema halotolerans</name>
    <dbReference type="NCBI Taxonomy" id="1155944"/>
    <lineage>
        <taxon>Bacteria</taxon>
        <taxon>Bacillati</taxon>
        <taxon>Bacillota</taxon>
        <taxon>Bacilli</taxon>
        <taxon>Bacillales</taxon>
        <taxon>Thermoactinomycetaceae</taxon>
        <taxon>Marininema</taxon>
    </lineage>
</organism>
<dbReference type="EMBL" id="FPAA01000011">
    <property type="protein sequence ID" value="SFS92469.1"/>
    <property type="molecule type" value="Genomic_DNA"/>
</dbReference>
<feature type="region of interest" description="Disordered" evidence="1">
    <location>
        <begin position="1"/>
        <end position="30"/>
    </location>
</feature>
<evidence type="ECO:0000313" key="2">
    <source>
        <dbReference type="EMBL" id="SFS92469.1"/>
    </source>
</evidence>
<accession>A0A1I6TT96</accession>
<reference evidence="3" key="1">
    <citation type="submission" date="2016-10" db="EMBL/GenBank/DDBJ databases">
        <authorList>
            <person name="Varghese N."/>
            <person name="Submissions S."/>
        </authorList>
    </citation>
    <scope>NUCLEOTIDE SEQUENCE [LARGE SCALE GENOMIC DNA]</scope>
    <source>
        <strain evidence="3">DSM 45789</strain>
    </source>
</reference>
<evidence type="ECO:0000256" key="1">
    <source>
        <dbReference type="SAM" id="MobiDB-lite"/>
    </source>
</evidence>
<dbReference type="AlphaFoldDB" id="A0A1I6TT96"/>
<feature type="compositionally biased region" description="Basic and acidic residues" evidence="1">
    <location>
        <begin position="1"/>
        <end position="14"/>
    </location>
</feature>
<proteinExistence type="predicted"/>
<name>A0A1I6TT96_9BACL</name>
<keyword evidence="3" id="KW-1185">Reference proteome</keyword>
<dbReference type="Proteomes" id="UP000198660">
    <property type="component" value="Unassembled WGS sequence"/>
</dbReference>
<gene>
    <name evidence="2" type="ORF">SAMN05444972_11155</name>
</gene>
<protein>
    <submittedName>
        <fullName evidence="2">Uncharacterized protein</fullName>
    </submittedName>
</protein>
<dbReference type="OrthoDB" id="2991201at2"/>
<evidence type="ECO:0000313" key="3">
    <source>
        <dbReference type="Proteomes" id="UP000198660"/>
    </source>
</evidence>